<dbReference type="KEGG" id="apre:CNX65_30575"/>
<sequence>MTAPGRAATAPAPRSPATPPLTPQDESRRSRAVLAALVAGVVVAAVVPYESHGVGWPIAAVAVLALVGRVRPGWAALSVLLASVAAFRASGWLFALCLVTGLATASIAVTGGRTARGLLWACVAVPATAARALPWGARSVSARATGGWLRPVALTCAALLVFLPLLVSADEAFADLVLGAVLRSDTPIGVTAVLGAAAGAGVLAAHRLRAVPNTVDAPLAQAPAVARRDWALPVGALVALFTAFVAVQLRTLFGGDRHVQVTADLTYADYARGGFGQLVVVTLLTLGVLGAVSRFASRATARDRLWLRALPGALCALTLVIVASAVHRMWLYQRAYGFTEQRVLALAAELWLGLVCLVVLAAGVRLSAAWLPRAVVATAAGAVLALAAANPDLLVAEANVARYEATGRIDRTYLSTLSADAAPALARLPEELRVCHWSSRSRRWTAWNLAWARWDDEPWGAARCRW</sequence>
<keyword evidence="2" id="KW-0812">Transmembrane</keyword>
<feature type="transmembrane region" description="Helical" evidence="2">
    <location>
        <begin position="273"/>
        <end position="293"/>
    </location>
</feature>
<accession>A0A290ZDP9</accession>
<dbReference type="Proteomes" id="UP000218505">
    <property type="component" value="Chromosome"/>
</dbReference>
<protein>
    <submittedName>
        <fullName evidence="3">Uncharacterized protein</fullName>
    </submittedName>
</protein>
<feature type="transmembrane region" description="Helical" evidence="2">
    <location>
        <begin position="117"/>
        <end position="136"/>
    </location>
</feature>
<keyword evidence="2" id="KW-1133">Transmembrane helix</keyword>
<evidence type="ECO:0000313" key="3">
    <source>
        <dbReference type="EMBL" id="ATE57102.1"/>
    </source>
</evidence>
<feature type="region of interest" description="Disordered" evidence="1">
    <location>
        <begin position="1"/>
        <end position="26"/>
    </location>
</feature>
<keyword evidence="4" id="KW-1185">Reference proteome</keyword>
<dbReference type="AlphaFoldDB" id="A0A290ZDP9"/>
<name>A0A290ZDP9_9PSEU</name>
<feature type="compositionally biased region" description="Pro residues" evidence="1">
    <location>
        <begin position="13"/>
        <end position="22"/>
    </location>
</feature>
<feature type="transmembrane region" description="Helical" evidence="2">
    <location>
        <begin position="55"/>
        <end position="80"/>
    </location>
</feature>
<dbReference type="Pfam" id="PF13687">
    <property type="entry name" value="DUF4153"/>
    <property type="match status" value="1"/>
</dbReference>
<proteinExistence type="predicted"/>
<feature type="transmembrane region" description="Helical" evidence="2">
    <location>
        <begin position="230"/>
        <end position="253"/>
    </location>
</feature>
<reference evidence="3" key="1">
    <citation type="submission" date="2017-09" db="EMBL/GenBank/DDBJ databases">
        <title>Complete Genome Sequence of ansamitocin-producing Bacterium Actinosynnema pretiosum X47.</title>
        <authorList>
            <person name="Cao G."/>
            <person name="Zong G."/>
            <person name="Zhong C."/>
            <person name="Fu J."/>
        </authorList>
    </citation>
    <scope>NUCLEOTIDE SEQUENCE [LARGE SCALE GENOMIC DNA]</scope>
    <source>
        <strain evidence="3">X47</strain>
    </source>
</reference>
<evidence type="ECO:0000313" key="4">
    <source>
        <dbReference type="Proteomes" id="UP000218505"/>
    </source>
</evidence>
<feature type="transmembrane region" description="Helical" evidence="2">
    <location>
        <begin position="148"/>
        <end position="167"/>
    </location>
</feature>
<feature type="transmembrane region" description="Helical" evidence="2">
    <location>
        <begin position="305"/>
        <end position="331"/>
    </location>
</feature>
<dbReference type="InterPro" id="IPR025291">
    <property type="entry name" value="DUF4153"/>
</dbReference>
<feature type="transmembrane region" description="Helical" evidence="2">
    <location>
        <begin position="343"/>
        <end position="363"/>
    </location>
</feature>
<gene>
    <name evidence="3" type="ORF">CNX65_30575</name>
</gene>
<feature type="transmembrane region" description="Helical" evidence="2">
    <location>
        <begin position="32"/>
        <end position="49"/>
    </location>
</feature>
<evidence type="ECO:0000256" key="1">
    <source>
        <dbReference type="SAM" id="MobiDB-lite"/>
    </source>
</evidence>
<organism evidence="3 4">
    <name type="scientific">Actinosynnema pretiosum</name>
    <dbReference type="NCBI Taxonomy" id="42197"/>
    <lineage>
        <taxon>Bacteria</taxon>
        <taxon>Bacillati</taxon>
        <taxon>Actinomycetota</taxon>
        <taxon>Actinomycetes</taxon>
        <taxon>Pseudonocardiales</taxon>
        <taxon>Pseudonocardiaceae</taxon>
        <taxon>Actinosynnema</taxon>
    </lineage>
</organism>
<feature type="transmembrane region" description="Helical" evidence="2">
    <location>
        <begin position="92"/>
        <end position="111"/>
    </location>
</feature>
<dbReference type="EMBL" id="CP023445">
    <property type="protein sequence ID" value="ATE57102.1"/>
    <property type="molecule type" value="Genomic_DNA"/>
</dbReference>
<feature type="compositionally biased region" description="Low complexity" evidence="1">
    <location>
        <begin position="1"/>
        <end position="12"/>
    </location>
</feature>
<keyword evidence="2" id="KW-0472">Membrane</keyword>
<feature type="transmembrane region" description="Helical" evidence="2">
    <location>
        <begin position="187"/>
        <end position="205"/>
    </location>
</feature>
<evidence type="ECO:0000256" key="2">
    <source>
        <dbReference type="SAM" id="Phobius"/>
    </source>
</evidence>